<dbReference type="PROSITE" id="PS00170">
    <property type="entry name" value="CSA_PPIASE_1"/>
    <property type="match status" value="1"/>
</dbReference>
<dbReference type="PRINTS" id="PR00153">
    <property type="entry name" value="CSAPPISMRASE"/>
</dbReference>
<dbReference type="EMBL" id="FNFH01000001">
    <property type="protein sequence ID" value="SDJ58626.1"/>
    <property type="molecule type" value="Genomic_DNA"/>
</dbReference>
<accession>A0A1G8UXN7</accession>
<feature type="chain" id="PRO_5011331328" description="Peptidyl-prolyl cis-trans isomerase" evidence="4">
    <location>
        <begin position="22"/>
        <end position="197"/>
    </location>
</feature>
<dbReference type="RefSeq" id="WP_091507005.1">
    <property type="nucleotide sequence ID" value="NZ_FNFH01000001.1"/>
</dbReference>
<evidence type="ECO:0000313" key="6">
    <source>
        <dbReference type="EMBL" id="SDJ58626.1"/>
    </source>
</evidence>
<comment type="catalytic activity">
    <reaction evidence="4">
        <text>[protein]-peptidylproline (omega=180) = [protein]-peptidylproline (omega=0)</text>
        <dbReference type="Rhea" id="RHEA:16237"/>
        <dbReference type="Rhea" id="RHEA-COMP:10747"/>
        <dbReference type="Rhea" id="RHEA-COMP:10748"/>
        <dbReference type="ChEBI" id="CHEBI:83833"/>
        <dbReference type="ChEBI" id="CHEBI:83834"/>
        <dbReference type="EC" id="5.2.1.8"/>
    </reaction>
</comment>
<evidence type="ECO:0000256" key="3">
    <source>
        <dbReference type="ARBA" id="ARBA00023235"/>
    </source>
</evidence>
<reference evidence="7" key="1">
    <citation type="submission" date="2016-10" db="EMBL/GenBank/DDBJ databases">
        <authorList>
            <person name="Varghese N."/>
            <person name="Submissions S."/>
        </authorList>
    </citation>
    <scope>NUCLEOTIDE SEQUENCE [LARGE SCALE GENOMIC DNA]</scope>
    <source>
        <strain evidence="7">CGMCC 1.10658</strain>
    </source>
</reference>
<dbReference type="Pfam" id="PF00160">
    <property type="entry name" value="Pro_isomerase"/>
    <property type="match status" value="1"/>
</dbReference>
<keyword evidence="3 4" id="KW-0413">Isomerase</keyword>
<name>A0A1G8UXN7_9GAMM</name>
<dbReference type="PROSITE" id="PS50072">
    <property type="entry name" value="CSA_PPIASE_2"/>
    <property type="match status" value="1"/>
</dbReference>
<gene>
    <name evidence="6" type="ORF">SAMN05216212_0321</name>
</gene>
<dbReference type="PANTHER" id="PTHR43246">
    <property type="entry name" value="PEPTIDYL-PROLYL CIS-TRANS ISOMERASE CYP38, CHLOROPLASTIC"/>
    <property type="match status" value="1"/>
</dbReference>
<dbReference type="InterPro" id="IPR020892">
    <property type="entry name" value="Cyclophilin-type_PPIase_CS"/>
</dbReference>
<evidence type="ECO:0000256" key="1">
    <source>
        <dbReference type="ARBA" id="ARBA00007365"/>
    </source>
</evidence>
<dbReference type="Proteomes" id="UP000199305">
    <property type="component" value="Unassembled WGS sequence"/>
</dbReference>
<evidence type="ECO:0000313" key="7">
    <source>
        <dbReference type="Proteomes" id="UP000199305"/>
    </source>
</evidence>
<dbReference type="SUPFAM" id="SSF50891">
    <property type="entry name" value="Cyclophilin-like"/>
    <property type="match status" value="1"/>
</dbReference>
<dbReference type="GO" id="GO:0006457">
    <property type="term" value="P:protein folding"/>
    <property type="evidence" value="ECO:0007669"/>
    <property type="project" value="InterPro"/>
</dbReference>
<sequence>MLIRKVAAALFAGLLAVGAHAGENRPQVELKTDLGTVRIELYADRAPATVENFLQYVDSGFYDGVIFHRVIPGFMAQTGGHTFDFQEKETREPVVNESDNGLQNVRGTLAMARTEEPDSATSQFYINYGDNRRLDGSADKPGYTVFGRVIDGMEVVDRIGEEPRGLYRAFPDAPNTPVRILEARRVEAGEVASKEEE</sequence>
<keyword evidence="2 4" id="KW-0697">Rotamase</keyword>
<protein>
    <recommendedName>
        <fullName evidence="4">Peptidyl-prolyl cis-trans isomerase</fullName>
        <shortName evidence="4">PPIase</shortName>
        <ecNumber evidence="4">5.2.1.8</ecNumber>
    </recommendedName>
</protein>
<evidence type="ECO:0000259" key="5">
    <source>
        <dbReference type="PROSITE" id="PS50072"/>
    </source>
</evidence>
<evidence type="ECO:0000256" key="4">
    <source>
        <dbReference type="RuleBase" id="RU363019"/>
    </source>
</evidence>
<keyword evidence="4" id="KW-0732">Signal</keyword>
<dbReference type="InterPro" id="IPR029000">
    <property type="entry name" value="Cyclophilin-like_dom_sf"/>
</dbReference>
<dbReference type="InterPro" id="IPR044665">
    <property type="entry name" value="E_coli_cyclophilin_A-like"/>
</dbReference>
<feature type="domain" description="PPIase cyclophilin-type" evidence="5">
    <location>
        <begin position="32"/>
        <end position="185"/>
    </location>
</feature>
<keyword evidence="7" id="KW-1185">Reference proteome</keyword>
<comment type="similarity">
    <text evidence="1 4">Belongs to the cyclophilin-type PPIase family.</text>
</comment>
<dbReference type="EC" id="5.2.1.8" evidence="4"/>
<evidence type="ECO:0000256" key="2">
    <source>
        <dbReference type="ARBA" id="ARBA00023110"/>
    </source>
</evidence>
<dbReference type="GO" id="GO:0003755">
    <property type="term" value="F:peptidyl-prolyl cis-trans isomerase activity"/>
    <property type="evidence" value="ECO:0007669"/>
    <property type="project" value="UniProtKB-UniRule"/>
</dbReference>
<dbReference type="InterPro" id="IPR002130">
    <property type="entry name" value="Cyclophilin-type_PPIase_dom"/>
</dbReference>
<dbReference type="STRING" id="658219.SAMN05216212_0321"/>
<dbReference type="OrthoDB" id="9807797at2"/>
<comment type="function">
    <text evidence="4">PPIases accelerate the folding of proteins. It catalyzes the cis-trans isomerization of proline imidic peptide bonds in oligopeptides.</text>
</comment>
<dbReference type="Gene3D" id="2.40.100.10">
    <property type="entry name" value="Cyclophilin-like"/>
    <property type="match status" value="1"/>
</dbReference>
<organism evidence="6 7">
    <name type="scientific">Microbulbifer yueqingensis</name>
    <dbReference type="NCBI Taxonomy" id="658219"/>
    <lineage>
        <taxon>Bacteria</taxon>
        <taxon>Pseudomonadati</taxon>
        <taxon>Pseudomonadota</taxon>
        <taxon>Gammaproteobacteria</taxon>
        <taxon>Cellvibrionales</taxon>
        <taxon>Microbulbiferaceae</taxon>
        <taxon>Microbulbifer</taxon>
    </lineage>
</organism>
<proteinExistence type="inferred from homology"/>
<feature type="signal peptide" evidence="4">
    <location>
        <begin position="1"/>
        <end position="21"/>
    </location>
</feature>
<dbReference type="AlphaFoldDB" id="A0A1G8UXN7"/>